<keyword evidence="2" id="KW-1185">Reference proteome</keyword>
<proteinExistence type="predicted"/>
<dbReference type="InterPro" id="IPR043743">
    <property type="entry name" value="DUF5688"/>
</dbReference>
<organism evidence="1 2">
    <name type="scientific">Claveliimonas monacensis</name>
    <dbReference type="NCBI Taxonomy" id="2779351"/>
    <lineage>
        <taxon>Bacteria</taxon>
        <taxon>Bacillati</taxon>
        <taxon>Bacillota</taxon>
        <taxon>Clostridia</taxon>
        <taxon>Lachnospirales</taxon>
        <taxon>Lachnospiraceae</taxon>
        <taxon>Claveliimonas</taxon>
    </lineage>
</organism>
<gene>
    <name evidence="1" type="ORF">INF30_11790</name>
</gene>
<reference evidence="1 2" key="1">
    <citation type="submission" date="2020-10" db="EMBL/GenBank/DDBJ databases">
        <title>ChiBAC.</title>
        <authorList>
            <person name="Zenner C."/>
            <person name="Hitch T.C.A."/>
            <person name="Clavel T."/>
        </authorList>
    </citation>
    <scope>NUCLEOTIDE SEQUENCE [LARGE SCALE GENOMIC DNA]</scope>
    <source>
        <strain evidence="1 2">DSM 108991</strain>
    </source>
</reference>
<sequence length="238" mass="28219">MDKNFMNQVKNQIREYLPKNFEDAEVGIEETIKNNDCIKQGLMVYRKGEYITPKIYLEGYEKRYKNGESLENLLREIADLRVLLDRGDKSIMPDLMDYASLKKNLFFSMCDPEMNQRQFKYYVHTRRGRYATMYRLFLEQNENGTASMLITENHLKMWKITEEQLYEDTIKAENMRGFELKCMRDLLCEQRRTDDNTCLPIKAVADCHPKRPPVPYYPASVSHIIRPAINHYSTVLLT</sequence>
<dbReference type="EMBL" id="JADCKL010000011">
    <property type="protein sequence ID" value="MBE5063935.1"/>
    <property type="molecule type" value="Genomic_DNA"/>
</dbReference>
<comment type="caution">
    <text evidence="1">The sequence shown here is derived from an EMBL/GenBank/DDBJ whole genome shotgun (WGS) entry which is preliminary data.</text>
</comment>
<dbReference type="RefSeq" id="WP_226395345.1">
    <property type="nucleotide sequence ID" value="NZ_JADCKL010000011.1"/>
</dbReference>
<evidence type="ECO:0000313" key="2">
    <source>
        <dbReference type="Proteomes" id="UP000758652"/>
    </source>
</evidence>
<name>A0ABR9RMF1_9FIRM</name>
<dbReference type="Proteomes" id="UP000758652">
    <property type="component" value="Unassembled WGS sequence"/>
</dbReference>
<accession>A0ABR9RMF1</accession>
<protein>
    <submittedName>
        <fullName evidence="1">Uncharacterized protein</fullName>
    </submittedName>
</protein>
<dbReference type="Pfam" id="PF18941">
    <property type="entry name" value="DUF5688"/>
    <property type="match status" value="1"/>
</dbReference>
<evidence type="ECO:0000313" key="1">
    <source>
        <dbReference type="EMBL" id="MBE5063935.1"/>
    </source>
</evidence>